<dbReference type="HOGENOM" id="CLU_1030932_0_0_1"/>
<dbReference type="AlphaFoldDB" id="T0LD37"/>
<evidence type="ECO:0000313" key="1">
    <source>
        <dbReference type="EMBL" id="EQB62209.1"/>
    </source>
</evidence>
<dbReference type="Proteomes" id="UP000053780">
    <property type="component" value="Unassembled WGS sequence"/>
</dbReference>
<gene>
    <name evidence="1" type="ORF">NAPIS_ORF00216</name>
</gene>
<sequence length="270" mass="31494">MYNTIKNENNINNLQRNINCISDHYNANDSTEVGLVEKQPINADNNVATILEHGLTEYKNKNIIPKLLIDNFTQDKFNNLDIDNFISNQSISNDEKLKNESLTNLFLNNNHSMSSHNYYSENKSKCDSQLIKHNLNIDNNYLNSINLDCFNEIKLRNINNKKSRMKIYTNVNNEISDLKKNPNLISSPFNVNKHESLFLNLSLSNFEFDKTNQNKNIESKIFFNNIKKGDELLFNNINIFNKFLEDKIIKYDKLCNKNILSDEKSIIRSL</sequence>
<protein>
    <submittedName>
        <fullName evidence="1">Uncharacterized protein</fullName>
    </submittedName>
</protein>
<reference evidence="1 2" key="1">
    <citation type="journal article" date="2013" name="BMC Genomics">
        <title>Genome sequencing and comparative genomics of honey bee microsporidia, Nosema apis reveal novel insights into host-parasite interactions.</title>
        <authorList>
            <person name="Chen Yp."/>
            <person name="Pettis J.S."/>
            <person name="Zhao Y."/>
            <person name="Liu X."/>
            <person name="Tallon L.J."/>
            <person name="Sadzewicz L.D."/>
            <person name="Li R."/>
            <person name="Zheng H."/>
            <person name="Huang S."/>
            <person name="Zhang X."/>
            <person name="Hamilton M.C."/>
            <person name="Pernal S.F."/>
            <person name="Melathopoulos A.P."/>
            <person name="Yan X."/>
            <person name="Evans J.D."/>
        </authorList>
    </citation>
    <scope>NUCLEOTIDE SEQUENCE [LARGE SCALE GENOMIC DNA]</scope>
    <source>
        <strain evidence="1 2">BRL 01</strain>
    </source>
</reference>
<name>T0LD37_9MICR</name>
<dbReference type="EMBL" id="KE646953">
    <property type="protein sequence ID" value="EQB62209.1"/>
    <property type="molecule type" value="Genomic_DNA"/>
</dbReference>
<evidence type="ECO:0000313" key="2">
    <source>
        <dbReference type="Proteomes" id="UP000053780"/>
    </source>
</evidence>
<keyword evidence="2" id="KW-1185">Reference proteome</keyword>
<accession>T0LD37</accession>
<organism evidence="1 2">
    <name type="scientific">Vairimorpha apis BRL 01</name>
    <dbReference type="NCBI Taxonomy" id="1037528"/>
    <lineage>
        <taxon>Eukaryota</taxon>
        <taxon>Fungi</taxon>
        <taxon>Fungi incertae sedis</taxon>
        <taxon>Microsporidia</taxon>
        <taxon>Nosematidae</taxon>
        <taxon>Vairimorpha</taxon>
    </lineage>
</organism>
<dbReference type="VEuPathDB" id="MicrosporidiaDB:NAPIS_ORF00216"/>
<proteinExistence type="predicted"/>